<dbReference type="GeneID" id="54585546"/>
<feature type="compositionally biased region" description="Polar residues" evidence="2">
    <location>
        <begin position="234"/>
        <end position="247"/>
    </location>
</feature>
<evidence type="ECO:0000313" key="3">
    <source>
        <dbReference type="EMBL" id="KAF2245762.1"/>
    </source>
</evidence>
<feature type="compositionally biased region" description="Low complexity" evidence="2">
    <location>
        <begin position="98"/>
        <end position="108"/>
    </location>
</feature>
<proteinExistence type="predicted"/>
<protein>
    <submittedName>
        <fullName evidence="3">Uncharacterized protein</fullName>
    </submittedName>
</protein>
<organism evidence="3 4">
    <name type="scientific">Trematosphaeria pertusa</name>
    <dbReference type="NCBI Taxonomy" id="390896"/>
    <lineage>
        <taxon>Eukaryota</taxon>
        <taxon>Fungi</taxon>
        <taxon>Dikarya</taxon>
        <taxon>Ascomycota</taxon>
        <taxon>Pezizomycotina</taxon>
        <taxon>Dothideomycetes</taxon>
        <taxon>Pleosporomycetidae</taxon>
        <taxon>Pleosporales</taxon>
        <taxon>Massarineae</taxon>
        <taxon>Trematosphaeriaceae</taxon>
        <taxon>Trematosphaeria</taxon>
    </lineage>
</organism>
<evidence type="ECO:0000256" key="2">
    <source>
        <dbReference type="SAM" id="MobiDB-lite"/>
    </source>
</evidence>
<dbReference type="EMBL" id="ML987200">
    <property type="protein sequence ID" value="KAF2245762.1"/>
    <property type="molecule type" value="Genomic_DNA"/>
</dbReference>
<feature type="coiled-coil region" evidence="1">
    <location>
        <begin position="533"/>
        <end position="560"/>
    </location>
</feature>
<dbReference type="Proteomes" id="UP000800094">
    <property type="component" value="Unassembled WGS sequence"/>
</dbReference>
<dbReference type="RefSeq" id="XP_033680766.1">
    <property type="nucleotide sequence ID" value="XM_033832216.1"/>
</dbReference>
<evidence type="ECO:0000313" key="4">
    <source>
        <dbReference type="Proteomes" id="UP000800094"/>
    </source>
</evidence>
<gene>
    <name evidence="3" type="ORF">BU26DRAFT_553571</name>
</gene>
<keyword evidence="4" id="KW-1185">Reference proteome</keyword>
<name>A0A6A6I740_9PLEO</name>
<reference evidence="3" key="1">
    <citation type="journal article" date="2020" name="Stud. Mycol.">
        <title>101 Dothideomycetes genomes: a test case for predicting lifestyles and emergence of pathogens.</title>
        <authorList>
            <person name="Haridas S."/>
            <person name="Albert R."/>
            <person name="Binder M."/>
            <person name="Bloem J."/>
            <person name="Labutti K."/>
            <person name="Salamov A."/>
            <person name="Andreopoulos B."/>
            <person name="Baker S."/>
            <person name="Barry K."/>
            <person name="Bills G."/>
            <person name="Bluhm B."/>
            <person name="Cannon C."/>
            <person name="Castanera R."/>
            <person name="Culley D."/>
            <person name="Daum C."/>
            <person name="Ezra D."/>
            <person name="Gonzalez J."/>
            <person name="Henrissat B."/>
            <person name="Kuo A."/>
            <person name="Liang C."/>
            <person name="Lipzen A."/>
            <person name="Lutzoni F."/>
            <person name="Magnuson J."/>
            <person name="Mondo S."/>
            <person name="Nolan M."/>
            <person name="Ohm R."/>
            <person name="Pangilinan J."/>
            <person name="Park H.-J."/>
            <person name="Ramirez L."/>
            <person name="Alfaro M."/>
            <person name="Sun H."/>
            <person name="Tritt A."/>
            <person name="Yoshinaga Y."/>
            <person name="Zwiers L.-H."/>
            <person name="Turgeon B."/>
            <person name="Goodwin S."/>
            <person name="Spatafora J."/>
            <person name="Crous P."/>
            <person name="Grigoriev I."/>
        </authorList>
    </citation>
    <scope>NUCLEOTIDE SEQUENCE</scope>
    <source>
        <strain evidence="3">CBS 122368</strain>
    </source>
</reference>
<feature type="region of interest" description="Disordered" evidence="2">
    <location>
        <begin position="234"/>
        <end position="316"/>
    </location>
</feature>
<keyword evidence="1" id="KW-0175">Coiled coil</keyword>
<dbReference type="AlphaFoldDB" id="A0A6A6I740"/>
<feature type="region of interest" description="Disordered" evidence="2">
    <location>
        <begin position="89"/>
        <end position="110"/>
    </location>
</feature>
<feature type="compositionally biased region" description="Polar residues" evidence="2">
    <location>
        <begin position="296"/>
        <end position="306"/>
    </location>
</feature>
<sequence>MYGFFNGVAEPNYGYLQSSISPALDPPTTLLRSLISPKCFHCTDEALRDICAKPSLPELTATRPCPQQELRKYTISPILEIHNRNTSPLGIMADSSRRSPQPSPGQSSELTVNTSFIHASGFEFLSRSAASADDLETINLSDSPSGTAGDGKDTLRGFRAGYQAHFDTAETIIFSSEGSDFDVISRPDSPLLSTTGSDFEPVGHPGSPLAYEATRSYISQNIRSPVVVMEANTNPTHVNSSGATNAHGSHVEPPTSPPTLTRPTDTALATKKAWDRIPAPEAAPAPRTPAGEPAQAQPNSSPTFTEALTKEDLQKPVATRYEDDVGCIILPVTEQGMHPSAGRGDLSLLQHKIASRSTDRVNEREIDIQSQRQACPSYLVGCGDASEAAEVKVDAVSKEAYMATLKDLEEASQRECDLRARLRQERSTRLSLEEELQDFKVLTSRLQIELRQGAVKERDEALEALRTAEERHAATLKEAVDGERQSAKEREDQLRAEVEACRTITRLAELHCKQANDEMERMLRHSHLPVNSIKSMAKEKKALEAKADKREKLIARLRADLTAANVRSRSLAEDIKRIRTECKERELKRQVLLQHLQALESDCSQIREVDV</sequence>
<feature type="coiled-coil region" evidence="1">
    <location>
        <begin position="451"/>
        <end position="497"/>
    </location>
</feature>
<evidence type="ECO:0000256" key="1">
    <source>
        <dbReference type="SAM" id="Coils"/>
    </source>
</evidence>
<accession>A0A6A6I740</accession>